<dbReference type="NCBIfam" id="TIGR02532">
    <property type="entry name" value="IV_pilin_GFxxxE"/>
    <property type="match status" value="1"/>
</dbReference>
<dbReference type="InterPro" id="IPR045584">
    <property type="entry name" value="Pilin-like"/>
</dbReference>
<dbReference type="Proteomes" id="UP000467214">
    <property type="component" value="Unassembled WGS sequence"/>
</dbReference>
<accession>A0A845BN72</accession>
<name>A0A845BN72_9NEIS</name>
<comment type="caution">
    <text evidence="2">The sequence shown here is derived from an EMBL/GenBank/DDBJ whole genome shotgun (WGS) entry which is preliminary data.</text>
</comment>
<dbReference type="AlphaFoldDB" id="A0A845BN72"/>
<proteinExistence type="predicted"/>
<reference evidence="2 3" key="1">
    <citation type="submission" date="2019-12" db="EMBL/GenBank/DDBJ databases">
        <title>Neisseriaceae gen. nov. sp. Genome sequencing and assembly.</title>
        <authorList>
            <person name="Liu Z."/>
            <person name="Li A."/>
        </authorList>
    </citation>
    <scope>NUCLEOTIDE SEQUENCE [LARGE SCALE GENOMIC DNA]</scope>
    <source>
        <strain evidence="2 3">B2N2-7</strain>
    </source>
</reference>
<dbReference type="PROSITE" id="PS00409">
    <property type="entry name" value="PROKAR_NTER_METHYL"/>
    <property type="match status" value="1"/>
</dbReference>
<evidence type="ECO:0000256" key="1">
    <source>
        <dbReference type="SAM" id="Phobius"/>
    </source>
</evidence>
<dbReference type="InterPro" id="IPR013362">
    <property type="entry name" value="Pilus_4_PilV"/>
</dbReference>
<keyword evidence="1" id="KW-0812">Transmembrane</keyword>
<dbReference type="SUPFAM" id="SSF54523">
    <property type="entry name" value="Pili subunits"/>
    <property type="match status" value="1"/>
</dbReference>
<dbReference type="Pfam" id="PF07963">
    <property type="entry name" value="N_methyl"/>
    <property type="match status" value="1"/>
</dbReference>
<dbReference type="EMBL" id="WSSB01000011">
    <property type="protein sequence ID" value="MXR37719.1"/>
    <property type="molecule type" value="Genomic_DNA"/>
</dbReference>
<evidence type="ECO:0000313" key="2">
    <source>
        <dbReference type="EMBL" id="MXR37719.1"/>
    </source>
</evidence>
<evidence type="ECO:0000313" key="3">
    <source>
        <dbReference type="Proteomes" id="UP000467214"/>
    </source>
</evidence>
<keyword evidence="3" id="KW-1185">Reference proteome</keyword>
<dbReference type="NCBIfam" id="TIGR02523">
    <property type="entry name" value="type_IV_pilV"/>
    <property type="match status" value="1"/>
</dbReference>
<sequence>MAGSPYKREKTMPPAKFRRHRSAGFSLIEVLISMLVLALGMLALAALFISSLSTGHGASQRSQATFLAYDIIESMRANRQAALDGAYSTQGNCSGGLPVASCDLQDWQAQIRRTLPDGTGQIRIQGTRASITLSWDEGKTNADGTPLRTQFITETGV</sequence>
<organism evidence="2 3">
    <name type="scientific">Craterilacuibacter sinensis</name>
    <dbReference type="NCBI Taxonomy" id="2686017"/>
    <lineage>
        <taxon>Bacteria</taxon>
        <taxon>Pseudomonadati</taxon>
        <taxon>Pseudomonadota</taxon>
        <taxon>Betaproteobacteria</taxon>
        <taxon>Neisseriales</taxon>
        <taxon>Neisseriaceae</taxon>
        <taxon>Craterilacuibacter</taxon>
    </lineage>
</organism>
<dbReference type="InterPro" id="IPR012902">
    <property type="entry name" value="N_methyl_site"/>
</dbReference>
<keyword evidence="1" id="KW-1133">Transmembrane helix</keyword>
<keyword evidence="1" id="KW-0472">Membrane</keyword>
<protein>
    <submittedName>
        <fullName evidence="2">Type IV pilus modification protein PilV</fullName>
    </submittedName>
</protein>
<gene>
    <name evidence="2" type="primary">pilV</name>
    <name evidence="2" type="ORF">GQF02_12115</name>
</gene>
<feature type="transmembrane region" description="Helical" evidence="1">
    <location>
        <begin position="25"/>
        <end position="49"/>
    </location>
</feature>